<reference evidence="3" key="2">
    <citation type="submission" date="2020-11" db="EMBL/GenBank/DDBJ databases">
        <authorList>
            <person name="McCartney M.A."/>
            <person name="Auch B."/>
            <person name="Kono T."/>
            <person name="Mallez S."/>
            <person name="Becker A."/>
            <person name="Gohl D.M."/>
            <person name="Silverstein K.A.T."/>
            <person name="Koren S."/>
            <person name="Bechman K.B."/>
            <person name="Herman A."/>
            <person name="Abrahante J.E."/>
            <person name="Garbe J."/>
        </authorList>
    </citation>
    <scope>NUCLEOTIDE SEQUENCE</scope>
    <source>
        <strain evidence="3">Duluth1</strain>
        <tissue evidence="3">Whole animal</tissue>
    </source>
</reference>
<evidence type="ECO:0000313" key="3">
    <source>
        <dbReference type="EMBL" id="KAH3746866.1"/>
    </source>
</evidence>
<organism evidence="3 4">
    <name type="scientific">Dreissena polymorpha</name>
    <name type="common">Zebra mussel</name>
    <name type="synonym">Mytilus polymorpha</name>
    <dbReference type="NCBI Taxonomy" id="45954"/>
    <lineage>
        <taxon>Eukaryota</taxon>
        <taxon>Metazoa</taxon>
        <taxon>Spiralia</taxon>
        <taxon>Lophotrochozoa</taxon>
        <taxon>Mollusca</taxon>
        <taxon>Bivalvia</taxon>
        <taxon>Autobranchia</taxon>
        <taxon>Heteroconchia</taxon>
        <taxon>Euheterodonta</taxon>
        <taxon>Imparidentia</taxon>
        <taxon>Neoheterodontei</taxon>
        <taxon>Myida</taxon>
        <taxon>Dreissenoidea</taxon>
        <taxon>Dreissenidae</taxon>
        <taxon>Dreissena</taxon>
    </lineage>
</organism>
<keyword evidence="4" id="KW-1185">Reference proteome</keyword>
<sequence length="80" mass="9184">MIFAIVVIFLLGLCRAQTCEKKVERLQIQVNELSEQVSRQMALIETMQTSMESHVHGRSVEKRKCACVIYYKSTLLHGVE</sequence>
<comment type="caution">
    <text evidence="3">The sequence shown here is derived from an EMBL/GenBank/DDBJ whole genome shotgun (WGS) entry which is preliminary data.</text>
</comment>
<accession>A0A9D4DDD9</accession>
<evidence type="ECO:0000313" key="4">
    <source>
        <dbReference type="Proteomes" id="UP000828390"/>
    </source>
</evidence>
<feature type="coiled-coil region" evidence="1">
    <location>
        <begin position="16"/>
        <end position="43"/>
    </location>
</feature>
<evidence type="ECO:0000256" key="1">
    <source>
        <dbReference type="SAM" id="Coils"/>
    </source>
</evidence>
<dbReference type="EMBL" id="JAIWYP010000010">
    <property type="protein sequence ID" value="KAH3746866.1"/>
    <property type="molecule type" value="Genomic_DNA"/>
</dbReference>
<gene>
    <name evidence="3" type="ORF">DPMN_181283</name>
</gene>
<dbReference type="AlphaFoldDB" id="A0A9D4DDD9"/>
<keyword evidence="2" id="KW-0732">Signal</keyword>
<dbReference type="Proteomes" id="UP000828390">
    <property type="component" value="Unassembled WGS sequence"/>
</dbReference>
<feature type="chain" id="PRO_5039155053" evidence="2">
    <location>
        <begin position="17"/>
        <end position="80"/>
    </location>
</feature>
<feature type="signal peptide" evidence="2">
    <location>
        <begin position="1"/>
        <end position="16"/>
    </location>
</feature>
<protein>
    <submittedName>
        <fullName evidence="3">Uncharacterized protein</fullName>
    </submittedName>
</protein>
<keyword evidence="1" id="KW-0175">Coiled coil</keyword>
<name>A0A9D4DDD9_DREPO</name>
<proteinExistence type="predicted"/>
<reference evidence="3" key="1">
    <citation type="journal article" date="2019" name="bioRxiv">
        <title>The Genome of the Zebra Mussel, Dreissena polymorpha: A Resource for Invasive Species Research.</title>
        <authorList>
            <person name="McCartney M.A."/>
            <person name="Auch B."/>
            <person name="Kono T."/>
            <person name="Mallez S."/>
            <person name="Zhang Y."/>
            <person name="Obille A."/>
            <person name="Becker A."/>
            <person name="Abrahante J.E."/>
            <person name="Garbe J."/>
            <person name="Badalamenti J.P."/>
            <person name="Herman A."/>
            <person name="Mangelson H."/>
            <person name="Liachko I."/>
            <person name="Sullivan S."/>
            <person name="Sone E.D."/>
            <person name="Koren S."/>
            <person name="Silverstein K.A.T."/>
            <person name="Beckman K.B."/>
            <person name="Gohl D.M."/>
        </authorList>
    </citation>
    <scope>NUCLEOTIDE SEQUENCE</scope>
    <source>
        <strain evidence="3">Duluth1</strain>
        <tissue evidence="3">Whole animal</tissue>
    </source>
</reference>
<evidence type="ECO:0000256" key="2">
    <source>
        <dbReference type="SAM" id="SignalP"/>
    </source>
</evidence>